<feature type="DNA-binding region" description="H-T-H motif" evidence="2">
    <location>
        <begin position="57"/>
        <end position="76"/>
    </location>
</feature>
<dbReference type="PROSITE" id="PS50977">
    <property type="entry name" value="HTH_TETR_2"/>
    <property type="match status" value="1"/>
</dbReference>
<evidence type="ECO:0000256" key="2">
    <source>
        <dbReference type="PROSITE-ProRule" id="PRU00335"/>
    </source>
</evidence>
<dbReference type="InterPro" id="IPR050109">
    <property type="entry name" value="HTH-type_TetR-like_transc_reg"/>
</dbReference>
<comment type="caution">
    <text evidence="5">The sequence shown here is derived from an EMBL/GenBank/DDBJ whole genome shotgun (WGS) entry which is preliminary data.</text>
</comment>
<dbReference type="PRINTS" id="PR00455">
    <property type="entry name" value="HTHTETR"/>
</dbReference>
<evidence type="ECO:0000256" key="1">
    <source>
        <dbReference type="ARBA" id="ARBA00023125"/>
    </source>
</evidence>
<dbReference type="RefSeq" id="WP_056750549.1">
    <property type="nucleotide sequence ID" value="NZ_BMLD01000002.1"/>
</dbReference>
<dbReference type="InterPro" id="IPR009057">
    <property type="entry name" value="Homeodomain-like_sf"/>
</dbReference>
<dbReference type="PANTHER" id="PTHR30055:SF146">
    <property type="entry name" value="HTH-TYPE TRANSCRIPTIONAL DUAL REGULATOR CECR"/>
    <property type="match status" value="1"/>
</dbReference>
<feature type="domain" description="HTH tetR-type" evidence="4">
    <location>
        <begin position="34"/>
        <end position="94"/>
    </location>
</feature>
<gene>
    <name evidence="5" type="ORF">J2800_003537</name>
</gene>
<sequence>MTAAPSQDTAGQDSRDAPPQAPLRPGRPTTARSEAINPAILAAAREHFLAMGFDATPMESVAAAAGIAKGTLYSRYPTKEALLHAVVADRVQAWQAAADARNGPMPADLKQRLNHIARSILESLASEEIHAFQRVLTSSSDAGGELARALHEAGHRSAIDLLTRSLVESTSNFPAPPRDPARVAEMLMAMLTGWYDAHQRVREISHEEAMAYAEHAVDVLFHGRMAW</sequence>
<dbReference type="SUPFAM" id="SSF48498">
    <property type="entry name" value="Tetracyclin repressor-like, C-terminal domain"/>
    <property type="match status" value="1"/>
</dbReference>
<evidence type="ECO:0000256" key="3">
    <source>
        <dbReference type="SAM" id="MobiDB-lite"/>
    </source>
</evidence>
<dbReference type="Pfam" id="PF14246">
    <property type="entry name" value="TetR_C_7"/>
    <property type="match status" value="1"/>
</dbReference>
<organism evidence="5 6">
    <name type="scientific">Caulobacter rhizosphaerae</name>
    <dbReference type="NCBI Taxonomy" id="2010972"/>
    <lineage>
        <taxon>Bacteria</taxon>
        <taxon>Pseudomonadati</taxon>
        <taxon>Pseudomonadota</taxon>
        <taxon>Alphaproteobacteria</taxon>
        <taxon>Caulobacterales</taxon>
        <taxon>Caulobacteraceae</taxon>
        <taxon>Caulobacter</taxon>
    </lineage>
</organism>
<dbReference type="PANTHER" id="PTHR30055">
    <property type="entry name" value="HTH-TYPE TRANSCRIPTIONAL REGULATOR RUTR"/>
    <property type="match status" value="1"/>
</dbReference>
<name>A0ABU1N3D4_9CAUL</name>
<dbReference type="Gene3D" id="1.10.357.10">
    <property type="entry name" value="Tetracycline Repressor, domain 2"/>
    <property type="match status" value="1"/>
</dbReference>
<protein>
    <submittedName>
        <fullName evidence="5">AcrR family transcriptional regulator</fullName>
    </submittedName>
</protein>
<dbReference type="InterPro" id="IPR001647">
    <property type="entry name" value="HTH_TetR"/>
</dbReference>
<dbReference type="SUPFAM" id="SSF46689">
    <property type="entry name" value="Homeodomain-like"/>
    <property type="match status" value="1"/>
</dbReference>
<feature type="region of interest" description="Disordered" evidence="3">
    <location>
        <begin position="1"/>
        <end position="33"/>
    </location>
</feature>
<keyword evidence="1 2" id="KW-0238">DNA-binding</keyword>
<evidence type="ECO:0000313" key="5">
    <source>
        <dbReference type="EMBL" id="MDR6532777.1"/>
    </source>
</evidence>
<accession>A0ABU1N3D4</accession>
<dbReference type="Proteomes" id="UP001262754">
    <property type="component" value="Unassembled WGS sequence"/>
</dbReference>
<evidence type="ECO:0000313" key="6">
    <source>
        <dbReference type="Proteomes" id="UP001262754"/>
    </source>
</evidence>
<dbReference type="EMBL" id="JAVDRL010000010">
    <property type="protein sequence ID" value="MDR6532777.1"/>
    <property type="molecule type" value="Genomic_DNA"/>
</dbReference>
<dbReference type="InterPro" id="IPR039536">
    <property type="entry name" value="TetR_C_Proteobacteria"/>
</dbReference>
<keyword evidence="6" id="KW-1185">Reference proteome</keyword>
<reference evidence="5 6" key="1">
    <citation type="submission" date="2023-07" db="EMBL/GenBank/DDBJ databases">
        <title>Sorghum-associated microbial communities from plants grown in Nebraska, USA.</title>
        <authorList>
            <person name="Schachtman D."/>
        </authorList>
    </citation>
    <scope>NUCLEOTIDE SEQUENCE [LARGE SCALE GENOMIC DNA]</scope>
    <source>
        <strain evidence="5 6">DS2154</strain>
    </source>
</reference>
<evidence type="ECO:0000259" key="4">
    <source>
        <dbReference type="PROSITE" id="PS50977"/>
    </source>
</evidence>
<dbReference type="InterPro" id="IPR036271">
    <property type="entry name" value="Tet_transcr_reg_TetR-rel_C_sf"/>
</dbReference>
<dbReference type="Pfam" id="PF00440">
    <property type="entry name" value="TetR_N"/>
    <property type="match status" value="1"/>
</dbReference>
<feature type="compositionally biased region" description="Polar residues" evidence="3">
    <location>
        <begin position="1"/>
        <end position="12"/>
    </location>
</feature>
<proteinExistence type="predicted"/>